<accession>A0A8J3QWH3</accession>
<dbReference type="AlphaFoldDB" id="A0A8J3QWH3"/>
<gene>
    <name evidence="2" type="ORF">Raf01_68770</name>
</gene>
<dbReference type="CDD" id="cd02947">
    <property type="entry name" value="TRX_family"/>
    <property type="match status" value="1"/>
</dbReference>
<feature type="domain" description="Thioredoxin" evidence="1">
    <location>
        <begin position="28"/>
        <end position="151"/>
    </location>
</feature>
<evidence type="ECO:0000313" key="2">
    <source>
        <dbReference type="EMBL" id="GIH18705.1"/>
    </source>
</evidence>
<name>A0A8J3QWH3_9ACTN</name>
<dbReference type="EMBL" id="BONZ01000070">
    <property type="protein sequence ID" value="GIH18705.1"/>
    <property type="molecule type" value="Genomic_DNA"/>
</dbReference>
<dbReference type="Pfam" id="PF00085">
    <property type="entry name" value="Thioredoxin"/>
    <property type="match status" value="1"/>
</dbReference>
<dbReference type="InterPro" id="IPR036249">
    <property type="entry name" value="Thioredoxin-like_sf"/>
</dbReference>
<protein>
    <recommendedName>
        <fullName evidence="1">Thioredoxin domain-containing protein</fullName>
    </recommendedName>
</protein>
<keyword evidence="3" id="KW-1185">Reference proteome</keyword>
<proteinExistence type="predicted"/>
<dbReference type="SUPFAM" id="SSF52833">
    <property type="entry name" value="Thioredoxin-like"/>
    <property type="match status" value="1"/>
</dbReference>
<dbReference type="Proteomes" id="UP000642748">
    <property type="component" value="Unassembled WGS sequence"/>
</dbReference>
<sequence>MTGLLVAAGVLAVATVIGLWWRSRNGRLRVIGPPPSADRNGEDRDGGDRDAEVLAALGVVSGTPVTLVQFSSAVCAPCRVAARVCAEIAGSRDGVTHLEVDAENQLDPVRSLGVWRTPTVLVVDSTGRIRYRSSGAVRKTELDTAVAAELAATTAAR</sequence>
<organism evidence="2 3">
    <name type="scientific">Rugosimonospora africana</name>
    <dbReference type="NCBI Taxonomy" id="556532"/>
    <lineage>
        <taxon>Bacteria</taxon>
        <taxon>Bacillati</taxon>
        <taxon>Actinomycetota</taxon>
        <taxon>Actinomycetes</taxon>
        <taxon>Micromonosporales</taxon>
        <taxon>Micromonosporaceae</taxon>
        <taxon>Rugosimonospora</taxon>
    </lineage>
</organism>
<dbReference type="Gene3D" id="3.40.30.10">
    <property type="entry name" value="Glutaredoxin"/>
    <property type="match status" value="1"/>
</dbReference>
<comment type="caution">
    <text evidence="2">The sequence shown here is derived from an EMBL/GenBank/DDBJ whole genome shotgun (WGS) entry which is preliminary data.</text>
</comment>
<evidence type="ECO:0000259" key="1">
    <source>
        <dbReference type="PROSITE" id="PS51352"/>
    </source>
</evidence>
<dbReference type="InterPro" id="IPR013766">
    <property type="entry name" value="Thioredoxin_domain"/>
</dbReference>
<dbReference type="PROSITE" id="PS51352">
    <property type="entry name" value="THIOREDOXIN_2"/>
    <property type="match status" value="1"/>
</dbReference>
<evidence type="ECO:0000313" key="3">
    <source>
        <dbReference type="Proteomes" id="UP000642748"/>
    </source>
</evidence>
<reference evidence="2" key="1">
    <citation type="submission" date="2021-01" db="EMBL/GenBank/DDBJ databases">
        <title>Whole genome shotgun sequence of Rugosimonospora africana NBRC 104875.</title>
        <authorList>
            <person name="Komaki H."/>
            <person name="Tamura T."/>
        </authorList>
    </citation>
    <scope>NUCLEOTIDE SEQUENCE</scope>
    <source>
        <strain evidence="2">NBRC 104875</strain>
    </source>
</reference>